<keyword evidence="2" id="KW-0472">Membrane</keyword>
<keyword evidence="2" id="KW-0812">Transmembrane</keyword>
<comment type="caution">
    <text evidence="3">The sequence shown here is derived from an EMBL/GenBank/DDBJ whole genome shotgun (WGS) entry which is preliminary data.</text>
</comment>
<protein>
    <submittedName>
        <fullName evidence="3">Uncharacterized protein</fullName>
    </submittedName>
</protein>
<evidence type="ECO:0000313" key="4">
    <source>
        <dbReference type="Proteomes" id="UP000022910"/>
    </source>
</evidence>
<organism evidence="3 4">
    <name type="scientific">Rhizophagus irregularis (strain DAOM 197198w)</name>
    <name type="common">Glomus intraradices</name>
    <dbReference type="NCBI Taxonomy" id="1432141"/>
    <lineage>
        <taxon>Eukaryota</taxon>
        <taxon>Fungi</taxon>
        <taxon>Fungi incertae sedis</taxon>
        <taxon>Mucoromycota</taxon>
        <taxon>Glomeromycotina</taxon>
        <taxon>Glomeromycetes</taxon>
        <taxon>Glomerales</taxon>
        <taxon>Glomeraceae</taxon>
        <taxon>Rhizophagus</taxon>
    </lineage>
</organism>
<accession>A0A015KB99</accession>
<feature type="coiled-coil region" evidence="1">
    <location>
        <begin position="381"/>
        <end position="415"/>
    </location>
</feature>
<feature type="transmembrane region" description="Helical" evidence="2">
    <location>
        <begin position="12"/>
        <end position="28"/>
    </location>
</feature>
<proteinExistence type="predicted"/>
<feature type="transmembrane region" description="Helical" evidence="2">
    <location>
        <begin position="158"/>
        <end position="177"/>
    </location>
</feature>
<dbReference type="Proteomes" id="UP000022910">
    <property type="component" value="Unassembled WGS sequence"/>
</dbReference>
<dbReference type="HOGENOM" id="CLU_652368_0_0_1"/>
<feature type="transmembrane region" description="Helical" evidence="2">
    <location>
        <begin position="48"/>
        <end position="69"/>
    </location>
</feature>
<dbReference type="EMBL" id="JEMT01011802">
    <property type="protein sequence ID" value="EXX76870.1"/>
    <property type="molecule type" value="Genomic_DNA"/>
</dbReference>
<gene>
    <name evidence="3" type="ORF">RirG_029060</name>
</gene>
<feature type="coiled-coil region" evidence="1">
    <location>
        <begin position="264"/>
        <end position="336"/>
    </location>
</feature>
<evidence type="ECO:0000313" key="3">
    <source>
        <dbReference type="EMBL" id="EXX76870.1"/>
    </source>
</evidence>
<sequence>MSSPYDPADDAINTVLSGLLPALIFGMFRGFESEKKKKISFINIFDDLIIFGSIVAFPMCTGFELYQYFNVKPNIYGILATLITAILGIFSYLLFLFPRRQINNLNIKILDRLCNPISSTYFFIVSLVLSLYFGYFNLSLITTDYCIINIGFSKCKTLKIMVSIILLYSIIVLLFHLSSHRVMNRKNTKVLLRVLQVLKWLHMISLTVYPAIVSGYLLSDNPRTTKIAFGITSISFTRLANHFGDKPEEINTAISTYLNFKYNNESQIKSIEKLTEEVEKLTSKIKKKMIEVKKRTDETKVQTELTGNEVTEELKNEIEAEEEERIEIKIKNLTKELTEKIPKLRNTKINEIENLIKELADTCKQNVEIEISEQPDPTKVLSNLKNEIIEIEILKDEITGQLENMKKLREEIIKEQLTKKD</sequence>
<evidence type="ECO:0000256" key="2">
    <source>
        <dbReference type="SAM" id="Phobius"/>
    </source>
</evidence>
<dbReference type="SMR" id="A0A015KB99"/>
<reference evidence="3 4" key="1">
    <citation type="submission" date="2014-02" db="EMBL/GenBank/DDBJ databases">
        <title>Single nucleus genome sequencing reveals high similarity among nuclei of an endomycorrhizal fungus.</title>
        <authorList>
            <person name="Lin K."/>
            <person name="Geurts R."/>
            <person name="Zhang Z."/>
            <person name="Limpens E."/>
            <person name="Saunders D.G."/>
            <person name="Mu D."/>
            <person name="Pang E."/>
            <person name="Cao H."/>
            <person name="Cha H."/>
            <person name="Lin T."/>
            <person name="Zhou Q."/>
            <person name="Shang Y."/>
            <person name="Li Y."/>
            <person name="Ivanov S."/>
            <person name="Sharma T."/>
            <person name="Velzen R.V."/>
            <person name="Ruijter N.D."/>
            <person name="Aanen D.K."/>
            <person name="Win J."/>
            <person name="Kamoun S."/>
            <person name="Bisseling T."/>
            <person name="Huang S."/>
        </authorList>
    </citation>
    <scope>NUCLEOTIDE SEQUENCE [LARGE SCALE GENOMIC DNA]</scope>
    <source>
        <strain evidence="4">DAOM197198w</strain>
    </source>
</reference>
<dbReference type="OrthoDB" id="2447777at2759"/>
<feature type="transmembrane region" description="Helical" evidence="2">
    <location>
        <begin position="118"/>
        <end position="138"/>
    </location>
</feature>
<keyword evidence="1" id="KW-0175">Coiled coil</keyword>
<feature type="transmembrane region" description="Helical" evidence="2">
    <location>
        <begin position="197"/>
        <end position="218"/>
    </location>
</feature>
<keyword evidence="2" id="KW-1133">Transmembrane helix</keyword>
<name>A0A015KB99_RHIIW</name>
<keyword evidence="4" id="KW-1185">Reference proteome</keyword>
<dbReference type="AlphaFoldDB" id="A0A015KB99"/>
<evidence type="ECO:0000256" key="1">
    <source>
        <dbReference type="SAM" id="Coils"/>
    </source>
</evidence>
<feature type="transmembrane region" description="Helical" evidence="2">
    <location>
        <begin position="75"/>
        <end position="97"/>
    </location>
</feature>